<dbReference type="HOGENOM" id="CLU_176403_0_0_1"/>
<dbReference type="Proteomes" id="UP000054477">
    <property type="component" value="Unassembled WGS sequence"/>
</dbReference>
<reference evidence="2" key="2">
    <citation type="submission" date="2015-01" db="EMBL/GenBank/DDBJ databases">
        <title>Evolutionary Origins and Diversification of the Mycorrhizal Mutualists.</title>
        <authorList>
            <consortium name="DOE Joint Genome Institute"/>
            <consortium name="Mycorrhizal Genomics Consortium"/>
            <person name="Kohler A."/>
            <person name="Kuo A."/>
            <person name="Nagy L.G."/>
            <person name="Floudas D."/>
            <person name="Copeland A."/>
            <person name="Barry K.W."/>
            <person name="Cichocki N."/>
            <person name="Veneault-Fourrey C."/>
            <person name="LaButti K."/>
            <person name="Lindquist E.A."/>
            <person name="Lipzen A."/>
            <person name="Lundell T."/>
            <person name="Morin E."/>
            <person name="Murat C."/>
            <person name="Riley R."/>
            <person name="Ohm R."/>
            <person name="Sun H."/>
            <person name="Tunlid A."/>
            <person name="Henrissat B."/>
            <person name="Grigoriev I.V."/>
            <person name="Hibbett D.S."/>
            <person name="Martin F."/>
        </authorList>
    </citation>
    <scope>NUCLEOTIDE SEQUENCE [LARGE SCALE GENOMIC DNA]</scope>
    <source>
        <strain evidence="2">LaAM-08-1</strain>
    </source>
</reference>
<reference evidence="1 2" key="1">
    <citation type="submission" date="2014-04" db="EMBL/GenBank/DDBJ databases">
        <authorList>
            <consortium name="DOE Joint Genome Institute"/>
            <person name="Kuo A."/>
            <person name="Kohler A."/>
            <person name="Nagy L.G."/>
            <person name="Floudas D."/>
            <person name="Copeland A."/>
            <person name="Barry K.W."/>
            <person name="Cichocki N."/>
            <person name="Veneault-Fourrey C."/>
            <person name="LaButti K."/>
            <person name="Lindquist E.A."/>
            <person name="Lipzen A."/>
            <person name="Lundell T."/>
            <person name="Morin E."/>
            <person name="Murat C."/>
            <person name="Sun H."/>
            <person name="Tunlid A."/>
            <person name="Henrissat B."/>
            <person name="Grigoriev I.V."/>
            <person name="Hibbett D.S."/>
            <person name="Martin F."/>
            <person name="Nordberg H.P."/>
            <person name="Cantor M.N."/>
            <person name="Hua S.X."/>
        </authorList>
    </citation>
    <scope>NUCLEOTIDE SEQUENCE [LARGE SCALE GENOMIC DNA]</scope>
    <source>
        <strain evidence="1 2">LaAM-08-1</strain>
    </source>
</reference>
<gene>
    <name evidence="1" type="ORF">K443DRAFT_639180</name>
</gene>
<proteinExistence type="predicted"/>
<dbReference type="EMBL" id="KN838763">
    <property type="protein sequence ID" value="KIJ95243.1"/>
    <property type="molecule type" value="Genomic_DNA"/>
</dbReference>
<accession>A0A0C9X1S5</accession>
<protein>
    <submittedName>
        <fullName evidence="1">Uncharacterized protein</fullName>
    </submittedName>
</protein>
<organism evidence="1 2">
    <name type="scientific">Laccaria amethystina LaAM-08-1</name>
    <dbReference type="NCBI Taxonomy" id="1095629"/>
    <lineage>
        <taxon>Eukaryota</taxon>
        <taxon>Fungi</taxon>
        <taxon>Dikarya</taxon>
        <taxon>Basidiomycota</taxon>
        <taxon>Agaricomycotina</taxon>
        <taxon>Agaricomycetes</taxon>
        <taxon>Agaricomycetidae</taxon>
        <taxon>Agaricales</taxon>
        <taxon>Agaricineae</taxon>
        <taxon>Hydnangiaceae</taxon>
        <taxon>Laccaria</taxon>
    </lineage>
</organism>
<keyword evidence="2" id="KW-1185">Reference proteome</keyword>
<sequence length="89" mass="10115">MRTRFFDLVDVVDLPVIHGVSAVGTRLCLYSYQRDNNTMTPPRIPLDAEIMNDIAPAARWDIDLLLEEGVERMTEVAGAVKTMVTQHQW</sequence>
<dbReference type="OrthoDB" id="5362978at2759"/>
<dbReference type="STRING" id="1095629.A0A0C9X1S5"/>
<evidence type="ECO:0000313" key="1">
    <source>
        <dbReference type="EMBL" id="KIJ95243.1"/>
    </source>
</evidence>
<name>A0A0C9X1S5_9AGAR</name>
<dbReference type="AlphaFoldDB" id="A0A0C9X1S5"/>
<evidence type="ECO:0000313" key="2">
    <source>
        <dbReference type="Proteomes" id="UP000054477"/>
    </source>
</evidence>